<dbReference type="GO" id="GO:0006281">
    <property type="term" value="P:DNA repair"/>
    <property type="evidence" value="ECO:0007669"/>
    <property type="project" value="UniProtKB-KW"/>
</dbReference>
<dbReference type="GO" id="GO:0007064">
    <property type="term" value="P:mitotic sister chromatid cohesion"/>
    <property type="evidence" value="ECO:0007669"/>
    <property type="project" value="InterPro"/>
</dbReference>
<comment type="subcellular location">
    <subcellularLocation>
        <location evidence="1">Nucleus</location>
    </subcellularLocation>
</comment>
<dbReference type="Gramene" id="evm.model.09.1457">
    <property type="protein sequence ID" value="cds.evm.model.09.1457"/>
    <property type="gene ID" value="evm.TU.09.1457"/>
</dbReference>
<dbReference type="AlphaFoldDB" id="A0A803QEH9"/>
<feature type="compositionally biased region" description="Basic and acidic residues" evidence="8">
    <location>
        <begin position="322"/>
        <end position="343"/>
    </location>
</feature>
<keyword evidence="3" id="KW-0227">DNA damage</keyword>
<dbReference type="InterPro" id="IPR016024">
    <property type="entry name" value="ARM-type_fold"/>
</dbReference>
<dbReference type="EnsemblPlants" id="evm.model.09.1457">
    <property type="protein sequence ID" value="cds.evm.model.09.1457"/>
    <property type="gene ID" value="evm.TU.09.1457"/>
</dbReference>
<dbReference type="GO" id="GO:0005634">
    <property type="term" value="C:nucleus"/>
    <property type="evidence" value="ECO:0007669"/>
    <property type="project" value="UniProtKB-SubCell"/>
</dbReference>
<evidence type="ECO:0000256" key="1">
    <source>
        <dbReference type="ARBA" id="ARBA00004123"/>
    </source>
</evidence>
<feature type="region of interest" description="Disordered" evidence="8">
    <location>
        <begin position="427"/>
        <end position="461"/>
    </location>
</feature>
<keyword evidence="5" id="KW-0234">DNA repair</keyword>
<evidence type="ECO:0000256" key="5">
    <source>
        <dbReference type="ARBA" id="ARBA00023204"/>
    </source>
</evidence>
<dbReference type="PANTHER" id="PTHR12663">
    <property type="entry name" value="ANDROGEN INDUCED INHIBITOR OF PROLIFERATION AS3 / PDS5-RELATED"/>
    <property type="match status" value="1"/>
</dbReference>
<feature type="region of interest" description="Disordered" evidence="8">
    <location>
        <begin position="259"/>
        <end position="289"/>
    </location>
</feature>
<dbReference type="GO" id="GO:0051301">
    <property type="term" value="P:cell division"/>
    <property type="evidence" value="ECO:0007669"/>
    <property type="project" value="UniProtKB-KW"/>
</dbReference>
<evidence type="ECO:0000313" key="10">
    <source>
        <dbReference type="Proteomes" id="UP000596661"/>
    </source>
</evidence>
<feature type="compositionally biased region" description="Polar residues" evidence="8">
    <location>
        <begin position="443"/>
        <end position="458"/>
    </location>
</feature>
<dbReference type="SUPFAM" id="SSF48371">
    <property type="entry name" value="ARM repeat"/>
    <property type="match status" value="1"/>
</dbReference>
<evidence type="ECO:0000256" key="8">
    <source>
        <dbReference type="SAM" id="MobiDB-lite"/>
    </source>
</evidence>
<keyword evidence="2" id="KW-0132">Cell division</keyword>
<feature type="compositionally biased region" description="Low complexity" evidence="8">
    <location>
        <begin position="345"/>
        <end position="355"/>
    </location>
</feature>
<feature type="region of interest" description="Disordered" evidence="8">
    <location>
        <begin position="533"/>
        <end position="571"/>
    </location>
</feature>
<accession>A0A803QEH9</accession>
<dbReference type="Pfam" id="PF20168">
    <property type="entry name" value="PDS5"/>
    <property type="match status" value="1"/>
</dbReference>
<name>A0A803QEH9_CANSA</name>
<keyword evidence="6" id="KW-0539">Nucleus</keyword>
<reference evidence="9" key="2">
    <citation type="submission" date="2021-03" db="UniProtKB">
        <authorList>
            <consortium name="EnsemblPlants"/>
        </authorList>
    </citation>
    <scope>IDENTIFICATION</scope>
</reference>
<evidence type="ECO:0000256" key="3">
    <source>
        <dbReference type="ARBA" id="ARBA00022763"/>
    </source>
</evidence>
<evidence type="ECO:0000256" key="7">
    <source>
        <dbReference type="ARBA" id="ARBA00023306"/>
    </source>
</evidence>
<dbReference type="EMBL" id="UZAU01000769">
    <property type="status" value="NOT_ANNOTATED_CDS"/>
    <property type="molecule type" value="Genomic_DNA"/>
</dbReference>
<sequence length="606" mass="67030">MVVSKKVLKTQLLEYGNKLVEPPLFVDELIPLLDRVEYCLSKVLQSPSESMKNALSPSLKALVDEKLLGHSNVDVKVAVASCISEITRITAPDVPYNDVQMKAVFQLIVSSFENLCDKSSRSYTKRISILETVAKLRSCVVMLDFECDALIVEMFQHFLKAIRDYHPQNVFSSMETIMTLVLEESDVIPTELLSPILDSVKIDNKDVLPIARKLGERVLEICAAKLKRYLVQAVKDLGVSLDDYSKIVSTICQDADDGNVEQNKVQASDENMAVENRSTKPPLDNGSQEDKAGITEAASLEQAQLAMDRSPGSAMSNGITKTARDDSLADFSSLKKQEDDQRTENSNAAAASSSSTTLSPGAKRSRDPEDEVYVDNLHSHKRYLSEIMASSLNGLTVGDPLPENLMESPARSEGNVYVRDEFSLQYSPMSEDSDDSRFCDAPLSTTSSQPESAPSSPVSPYRYNKPLSGFHSVPSTSPHSQHSYGCALATITCSQPRQRSSDSDGRFPSSPSDICHSADLRRAALLRSVQMRTQPPGPSSHFELSFSSEPEHNIEQEEERPCSYMKSSDDEREFHIESMTISDPECSREKPCRVLNMDVKEDHSVD</sequence>
<evidence type="ECO:0000256" key="2">
    <source>
        <dbReference type="ARBA" id="ARBA00022618"/>
    </source>
</evidence>
<feature type="region of interest" description="Disordered" evidence="8">
    <location>
        <begin position="495"/>
        <end position="515"/>
    </location>
</feature>
<dbReference type="GO" id="GO:0035825">
    <property type="term" value="P:homologous recombination"/>
    <property type="evidence" value="ECO:0007669"/>
    <property type="project" value="UniProtKB-ARBA"/>
</dbReference>
<dbReference type="PANTHER" id="PTHR12663:SF3">
    <property type="entry name" value="SISTER CHROMATID COHESION PROTEIN PDS5 HOMOLOG C"/>
    <property type="match status" value="1"/>
</dbReference>
<dbReference type="GO" id="GO:0000785">
    <property type="term" value="C:chromatin"/>
    <property type="evidence" value="ECO:0007669"/>
    <property type="project" value="TreeGrafter"/>
</dbReference>
<reference evidence="9" key="1">
    <citation type="submission" date="2018-11" db="EMBL/GenBank/DDBJ databases">
        <authorList>
            <person name="Grassa J C."/>
        </authorList>
    </citation>
    <scope>NUCLEOTIDE SEQUENCE [LARGE SCALE GENOMIC DNA]</scope>
</reference>
<evidence type="ECO:0000256" key="6">
    <source>
        <dbReference type="ARBA" id="ARBA00023242"/>
    </source>
</evidence>
<feature type="compositionally biased region" description="Polar residues" evidence="8">
    <location>
        <begin position="260"/>
        <end position="269"/>
    </location>
</feature>
<feature type="compositionally biased region" description="Basic and acidic residues" evidence="8">
    <location>
        <begin position="549"/>
        <end position="571"/>
    </location>
</feature>
<keyword evidence="4" id="KW-0498">Mitosis</keyword>
<keyword evidence="7" id="KW-0131">Cell cycle</keyword>
<dbReference type="Proteomes" id="UP000596661">
    <property type="component" value="Chromosome 9"/>
</dbReference>
<feature type="region of interest" description="Disordered" evidence="8">
    <location>
        <begin position="307"/>
        <end position="369"/>
    </location>
</feature>
<dbReference type="InterPro" id="IPR039776">
    <property type="entry name" value="Pds5"/>
</dbReference>
<keyword evidence="10" id="KW-1185">Reference proteome</keyword>
<evidence type="ECO:0000313" key="9">
    <source>
        <dbReference type="EnsemblPlants" id="cds.evm.model.09.1457"/>
    </source>
</evidence>
<protein>
    <submittedName>
        <fullName evidence="9">Uncharacterized protein</fullName>
    </submittedName>
</protein>
<organism evidence="9 10">
    <name type="scientific">Cannabis sativa</name>
    <name type="common">Hemp</name>
    <name type="synonym">Marijuana</name>
    <dbReference type="NCBI Taxonomy" id="3483"/>
    <lineage>
        <taxon>Eukaryota</taxon>
        <taxon>Viridiplantae</taxon>
        <taxon>Streptophyta</taxon>
        <taxon>Embryophyta</taxon>
        <taxon>Tracheophyta</taxon>
        <taxon>Spermatophyta</taxon>
        <taxon>Magnoliopsida</taxon>
        <taxon>eudicotyledons</taxon>
        <taxon>Gunneridae</taxon>
        <taxon>Pentapetalae</taxon>
        <taxon>rosids</taxon>
        <taxon>fabids</taxon>
        <taxon>Rosales</taxon>
        <taxon>Cannabaceae</taxon>
        <taxon>Cannabis</taxon>
    </lineage>
</organism>
<evidence type="ECO:0000256" key="4">
    <source>
        <dbReference type="ARBA" id="ARBA00022776"/>
    </source>
</evidence>
<proteinExistence type="predicted"/>